<name>A0A026VVX0_OOCBI</name>
<dbReference type="Proteomes" id="UP000053097">
    <property type="component" value="Unassembled WGS sequence"/>
</dbReference>
<evidence type="ECO:0000313" key="2">
    <source>
        <dbReference type="Proteomes" id="UP000053097"/>
    </source>
</evidence>
<reference evidence="1 2" key="1">
    <citation type="journal article" date="2014" name="Curr. Biol.">
        <title>The genome of the clonal raider ant Cerapachys biroi.</title>
        <authorList>
            <person name="Oxley P.R."/>
            <person name="Ji L."/>
            <person name="Fetter-Pruneda I."/>
            <person name="McKenzie S.K."/>
            <person name="Li C."/>
            <person name="Hu H."/>
            <person name="Zhang G."/>
            <person name="Kronauer D.J."/>
        </authorList>
    </citation>
    <scope>NUCLEOTIDE SEQUENCE [LARGE SCALE GENOMIC DNA]</scope>
</reference>
<accession>A0A026VVX0</accession>
<organism evidence="1 2">
    <name type="scientific">Ooceraea biroi</name>
    <name type="common">Clonal raider ant</name>
    <name type="synonym">Cerapachys biroi</name>
    <dbReference type="NCBI Taxonomy" id="2015173"/>
    <lineage>
        <taxon>Eukaryota</taxon>
        <taxon>Metazoa</taxon>
        <taxon>Ecdysozoa</taxon>
        <taxon>Arthropoda</taxon>
        <taxon>Hexapoda</taxon>
        <taxon>Insecta</taxon>
        <taxon>Pterygota</taxon>
        <taxon>Neoptera</taxon>
        <taxon>Endopterygota</taxon>
        <taxon>Hymenoptera</taxon>
        <taxon>Apocrita</taxon>
        <taxon>Aculeata</taxon>
        <taxon>Formicoidea</taxon>
        <taxon>Formicidae</taxon>
        <taxon>Dorylinae</taxon>
        <taxon>Ooceraea</taxon>
    </lineage>
</organism>
<protein>
    <recommendedName>
        <fullName evidence="3">DUF4371 domain-containing protein</fullName>
    </recommendedName>
</protein>
<evidence type="ECO:0008006" key="3">
    <source>
        <dbReference type="Google" id="ProtNLM"/>
    </source>
</evidence>
<gene>
    <name evidence="1" type="ORF">X777_15031</name>
</gene>
<keyword evidence="2" id="KW-1185">Reference proteome</keyword>
<dbReference type="AlphaFoldDB" id="A0A026VVX0"/>
<sequence length="83" mass="9438">ETLHIRSQLVKLINIDATDSSAEKLFHAFKCEMWKLQIPFTNIIALSCDNTSVMTGKYSSFKTKLKEMCKHLITFPCPCHCSA</sequence>
<proteinExistence type="predicted"/>
<dbReference type="EMBL" id="KK107748">
    <property type="protein sequence ID" value="EZA47912.1"/>
    <property type="molecule type" value="Genomic_DNA"/>
</dbReference>
<feature type="non-terminal residue" evidence="1">
    <location>
        <position position="1"/>
    </location>
</feature>
<evidence type="ECO:0000313" key="1">
    <source>
        <dbReference type="EMBL" id="EZA47912.1"/>
    </source>
</evidence>